<dbReference type="Gene3D" id="3.30.390.30">
    <property type="match status" value="1"/>
</dbReference>
<gene>
    <name evidence="7" type="ORF">PZE19_19425</name>
</gene>
<feature type="domain" description="FAD/NAD(P)-binding" evidence="6">
    <location>
        <begin position="9"/>
        <end position="327"/>
    </location>
</feature>
<dbReference type="PIRSF" id="PIRSF000350">
    <property type="entry name" value="Mercury_reductase_MerA"/>
    <property type="match status" value="1"/>
</dbReference>
<evidence type="ECO:0000313" key="8">
    <source>
        <dbReference type="Proteomes" id="UP001216907"/>
    </source>
</evidence>
<evidence type="ECO:0000313" key="7">
    <source>
        <dbReference type="EMBL" id="MDG3005956.1"/>
    </source>
</evidence>
<dbReference type="PANTHER" id="PTHR43014">
    <property type="entry name" value="MERCURIC REDUCTASE"/>
    <property type="match status" value="1"/>
</dbReference>
<dbReference type="SUPFAM" id="SSF51905">
    <property type="entry name" value="FAD/NAD(P)-binding domain"/>
    <property type="match status" value="1"/>
</dbReference>
<dbReference type="InterPro" id="IPR001100">
    <property type="entry name" value="Pyr_nuc-diS_OxRdtase"/>
</dbReference>
<reference evidence="7 8" key="1">
    <citation type="submission" date="2023-03" db="EMBL/GenBank/DDBJ databases">
        <title>Paludisphaera mucosa sp. nov. a novel planctomycete from northern fen.</title>
        <authorList>
            <person name="Ivanova A."/>
        </authorList>
    </citation>
    <scope>NUCLEOTIDE SEQUENCE [LARGE SCALE GENOMIC DNA]</scope>
    <source>
        <strain evidence="7 8">Pla2</strain>
    </source>
</reference>
<dbReference type="SUPFAM" id="SSF55424">
    <property type="entry name" value="FAD/NAD-linked reductases, dimerisation (C-terminal) domain"/>
    <property type="match status" value="1"/>
</dbReference>
<protein>
    <submittedName>
        <fullName evidence="7">Mercuric reductase</fullName>
    </submittedName>
</protein>
<dbReference type="EMBL" id="JARRAG010000002">
    <property type="protein sequence ID" value="MDG3005956.1"/>
    <property type="molecule type" value="Genomic_DNA"/>
</dbReference>
<dbReference type="Gene3D" id="3.50.50.60">
    <property type="entry name" value="FAD/NAD(P)-binding domain"/>
    <property type="match status" value="2"/>
</dbReference>
<evidence type="ECO:0000259" key="5">
    <source>
        <dbReference type="Pfam" id="PF02852"/>
    </source>
</evidence>
<feature type="domain" description="Pyridine nucleotide-disulphide oxidoreductase dimerisation" evidence="5">
    <location>
        <begin position="350"/>
        <end position="456"/>
    </location>
</feature>
<dbReference type="PANTHER" id="PTHR43014:SF2">
    <property type="entry name" value="MERCURIC REDUCTASE"/>
    <property type="match status" value="1"/>
</dbReference>
<keyword evidence="8" id="KW-1185">Reference proteome</keyword>
<dbReference type="Pfam" id="PF02852">
    <property type="entry name" value="Pyr_redox_dim"/>
    <property type="match status" value="1"/>
</dbReference>
<dbReference type="PRINTS" id="PR00411">
    <property type="entry name" value="PNDRDTASEI"/>
</dbReference>
<evidence type="ECO:0000256" key="3">
    <source>
        <dbReference type="ARBA" id="ARBA00022630"/>
    </source>
</evidence>
<dbReference type="Proteomes" id="UP001216907">
    <property type="component" value="Unassembled WGS sequence"/>
</dbReference>
<proteinExistence type="inferred from homology"/>
<evidence type="ECO:0000256" key="2">
    <source>
        <dbReference type="ARBA" id="ARBA00007532"/>
    </source>
</evidence>
<comment type="caution">
    <text evidence="7">The sequence shown here is derived from an EMBL/GenBank/DDBJ whole genome shotgun (WGS) entry which is preliminary data.</text>
</comment>
<comment type="similarity">
    <text evidence="2">Belongs to the class-I pyridine nucleotide-disulfide oxidoreductase family.</text>
</comment>
<dbReference type="Pfam" id="PF07992">
    <property type="entry name" value="Pyr_redox_2"/>
    <property type="match status" value="1"/>
</dbReference>
<evidence type="ECO:0000256" key="1">
    <source>
        <dbReference type="ARBA" id="ARBA00001974"/>
    </source>
</evidence>
<organism evidence="7 8">
    <name type="scientific">Paludisphaera mucosa</name>
    <dbReference type="NCBI Taxonomy" id="3030827"/>
    <lineage>
        <taxon>Bacteria</taxon>
        <taxon>Pseudomonadati</taxon>
        <taxon>Planctomycetota</taxon>
        <taxon>Planctomycetia</taxon>
        <taxon>Isosphaerales</taxon>
        <taxon>Isosphaeraceae</taxon>
        <taxon>Paludisphaera</taxon>
    </lineage>
</organism>
<evidence type="ECO:0000259" key="6">
    <source>
        <dbReference type="Pfam" id="PF07992"/>
    </source>
</evidence>
<accession>A0ABT6FEF2</accession>
<sequence>MAEPSEIFDAVLIGAGQANNPLARSLAGAGRRVALIERAEVGGTCVNTGCTPTKTMAASARIAHLARRAGEYGVHTGAVLVRLDEVRDRARALVDRFRSGSERKLAATDGLELIRGEGSFIGPRTVRAALHDGGARTLCGEVVVIDTGCRPSFPDVPGLGAVAALDSTSILGLGEIPEHLLVLGGGYIGVEFAQMFRRFGSRVTLVQKGGQLLRREDPDMAAALAEILREDGIDVVLDARATQAAGGAGEVRLSVWAGGRDRELAGSHLLVTAGRTPNTEALNMAAAGVRTDARGFIPVDERLETNVAGVYAVGDVNGGPAFTHVSHHDNQILRENLLRDAGRTTAGRLVPFTVFTDPQFGRVGLTEREVRAQGRPVRIAKLPMAGVARALEAGEARGILKAVVDARTDLILGCAALGVEGGEIMSMVQLAMMGGLSYQRLRDDMFAHPTLAEGLNNLFASFEGE</sequence>
<dbReference type="RefSeq" id="WP_277862269.1">
    <property type="nucleotide sequence ID" value="NZ_JARRAG010000002.1"/>
</dbReference>
<evidence type="ECO:0000256" key="4">
    <source>
        <dbReference type="ARBA" id="ARBA00022827"/>
    </source>
</evidence>
<keyword evidence="3" id="KW-0285">Flavoprotein</keyword>
<comment type="cofactor">
    <cofactor evidence="1">
        <name>FAD</name>
        <dbReference type="ChEBI" id="CHEBI:57692"/>
    </cofactor>
</comment>
<dbReference type="InterPro" id="IPR036188">
    <property type="entry name" value="FAD/NAD-bd_sf"/>
</dbReference>
<dbReference type="PRINTS" id="PR00368">
    <property type="entry name" value="FADPNR"/>
</dbReference>
<dbReference type="InterPro" id="IPR004099">
    <property type="entry name" value="Pyr_nucl-diS_OxRdtase_dimer"/>
</dbReference>
<dbReference type="InterPro" id="IPR023753">
    <property type="entry name" value="FAD/NAD-binding_dom"/>
</dbReference>
<dbReference type="InterPro" id="IPR016156">
    <property type="entry name" value="FAD/NAD-linked_Rdtase_dimer_sf"/>
</dbReference>
<keyword evidence="4" id="KW-0274">FAD</keyword>
<name>A0ABT6FEF2_9BACT</name>